<accession>A0A3E0VRW2</accession>
<reference evidence="2 3" key="1">
    <citation type="submission" date="2017-04" db="EMBL/GenBank/DDBJ databases">
        <title>Comparative genome analysis of Subtercola boreus.</title>
        <authorList>
            <person name="Cho Y.-J."/>
            <person name="Cho A."/>
            <person name="Kim O.-S."/>
            <person name="Lee J.-I."/>
        </authorList>
    </citation>
    <scope>NUCLEOTIDE SEQUENCE [LARGE SCALE GENOMIC DNA]</scope>
    <source>
        <strain evidence="2 3">P27479</strain>
    </source>
</reference>
<sequence length="139" mass="15366">MSPDELKKVVTKIQLGDSRQVDANSLKEWWDNIGGLDFADAIAAVTMHRQESTVYLLAAHVVGNVRRIRQDRAERASAPSVTDDSKRSWRGGQTAPKPDNFEAMVAAANDPAKFEEQCAIYNRQLADAGFEIDRSYGVA</sequence>
<name>A0A3E0VRW2_9MICO</name>
<dbReference type="OrthoDB" id="4941494at2"/>
<dbReference type="RefSeq" id="WP_116412909.1">
    <property type="nucleotide sequence ID" value="NZ_NBXB01000045.1"/>
</dbReference>
<dbReference type="AlphaFoldDB" id="A0A3E0VRW2"/>
<evidence type="ECO:0000313" key="2">
    <source>
        <dbReference type="EMBL" id="RFA12133.1"/>
    </source>
</evidence>
<protein>
    <submittedName>
        <fullName evidence="2">Uncharacterized protein</fullName>
    </submittedName>
</protein>
<comment type="caution">
    <text evidence="2">The sequence shown here is derived from an EMBL/GenBank/DDBJ whole genome shotgun (WGS) entry which is preliminary data.</text>
</comment>
<organism evidence="2 3">
    <name type="scientific">Subtercola boreus</name>
    <dbReference type="NCBI Taxonomy" id="120213"/>
    <lineage>
        <taxon>Bacteria</taxon>
        <taxon>Bacillati</taxon>
        <taxon>Actinomycetota</taxon>
        <taxon>Actinomycetes</taxon>
        <taxon>Micrococcales</taxon>
        <taxon>Microbacteriaceae</taxon>
        <taxon>Subtercola</taxon>
    </lineage>
</organism>
<evidence type="ECO:0000256" key="1">
    <source>
        <dbReference type="SAM" id="MobiDB-lite"/>
    </source>
</evidence>
<proteinExistence type="predicted"/>
<evidence type="ECO:0000313" key="3">
    <source>
        <dbReference type="Proteomes" id="UP000256541"/>
    </source>
</evidence>
<gene>
    <name evidence="2" type="ORF">B7R22_17025</name>
</gene>
<feature type="region of interest" description="Disordered" evidence="1">
    <location>
        <begin position="72"/>
        <end position="99"/>
    </location>
</feature>
<dbReference type="Proteomes" id="UP000256541">
    <property type="component" value="Unassembled WGS sequence"/>
</dbReference>
<dbReference type="EMBL" id="NBXB01000045">
    <property type="protein sequence ID" value="RFA12133.1"/>
    <property type="molecule type" value="Genomic_DNA"/>
</dbReference>